<evidence type="ECO:0000313" key="2">
    <source>
        <dbReference type="Proteomes" id="UP000237883"/>
    </source>
</evidence>
<gene>
    <name evidence="1" type="ORF">C5Q96_06710</name>
</gene>
<dbReference type="Proteomes" id="UP000237883">
    <property type="component" value="Chromosome"/>
</dbReference>
<dbReference type="KEGG" id="mdv:C5Q96_06710"/>
<organism evidence="1 2">
    <name type="scientific">Mogibacterium diversum</name>
    <dbReference type="NCBI Taxonomy" id="114527"/>
    <lineage>
        <taxon>Bacteria</taxon>
        <taxon>Bacillati</taxon>
        <taxon>Bacillota</taxon>
        <taxon>Clostridia</taxon>
        <taxon>Peptostreptococcales</taxon>
        <taxon>Anaerovoracaceae</taxon>
        <taxon>Mogibacterium</taxon>
    </lineage>
</organism>
<dbReference type="OrthoDB" id="9765386at2"/>
<dbReference type="GeneID" id="78391952"/>
<evidence type="ECO:0000313" key="1">
    <source>
        <dbReference type="EMBL" id="AVM48552.1"/>
    </source>
</evidence>
<name>A0A2S0L5J0_9FIRM</name>
<reference evidence="2" key="1">
    <citation type="submission" date="2018-02" db="EMBL/GenBank/DDBJ databases">
        <authorList>
            <person name="Holder M.E."/>
            <person name="Ajami N.J."/>
            <person name="Petrosino J.F."/>
        </authorList>
    </citation>
    <scope>NUCLEOTIDE SEQUENCE [LARGE SCALE GENOMIC DNA]</scope>
    <source>
        <strain evidence="2">CCUG 47132</strain>
    </source>
</reference>
<accession>A0A2S0L5J0</accession>
<protein>
    <recommendedName>
        <fullName evidence="3">tRNA nuclease CdiA C-terminal domain-containing protein</fullName>
    </recommendedName>
</protein>
<dbReference type="RefSeq" id="WP_106057607.1">
    <property type="nucleotide sequence ID" value="NZ_CP027228.1"/>
</dbReference>
<evidence type="ECO:0008006" key="3">
    <source>
        <dbReference type="Google" id="ProtNLM"/>
    </source>
</evidence>
<proteinExistence type="predicted"/>
<sequence>MIKTRKEIAEEAINKYLNEPIKNITQAYYDEFVKENAESSAQAGLKTIVSRREIGRCCDWCHSLVGEYEYGEQPADFFRRHDYCKCIVLFRNEKGRYTDVWSKKEYRSEKDARIEKAKELESEDVFNKMSRETLKKYWDSATPGRGEIKTEAGWEKGQNGDAEIKYAKILHDKFGGDITLLKKRKRIFPDYLWNGRLWEHKSVQSANSIDKQVQKGIHQIETNPGGLIIEVRKKQPKTEIYNIIMNRLVRSTPSDVKNIDVFVFENDEMLMAINYIKKR</sequence>
<keyword evidence="2" id="KW-1185">Reference proteome</keyword>
<dbReference type="AlphaFoldDB" id="A0A2S0L5J0"/>
<dbReference type="EMBL" id="CP027228">
    <property type="protein sequence ID" value="AVM48552.1"/>
    <property type="molecule type" value="Genomic_DNA"/>
</dbReference>